<dbReference type="AlphaFoldDB" id="A0A5E7R5F4"/>
<proteinExistence type="predicted"/>
<keyword evidence="2" id="KW-0732">Signal</keyword>
<feature type="chain" id="PRO_5022936229" description="Secreted protein" evidence="2">
    <location>
        <begin position="22"/>
        <end position="65"/>
    </location>
</feature>
<gene>
    <name evidence="3" type="ORF">PS918_00774</name>
</gene>
<evidence type="ECO:0000313" key="4">
    <source>
        <dbReference type="Proteomes" id="UP000326611"/>
    </source>
</evidence>
<organism evidence="3 4">
    <name type="scientific">Pseudomonas fluorescens</name>
    <dbReference type="NCBI Taxonomy" id="294"/>
    <lineage>
        <taxon>Bacteria</taxon>
        <taxon>Pseudomonadati</taxon>
        <taxon>Pseudomonadota</taxon>
        <taxon>Gammaproteobacteria</taxon>
        <taxon>Pseudomonadales</taxon>
        <taxon>Pseudomonadaceae</taxon>
        <taxon>Pseudomonas</taxon>
    </lineage>
</organism>
<evidence type="ECO:0008006" key="5">
    <source>
        <dbReference type="Google" id="ProtNLM"/>
    </source>
</evidence>
<accession>A0A5E7R5F4</accession>
<feature type="compositionally biased region" description="Basic and acidic residues" evidence="1">
    <location>
        <begin position="46"/>
        <end position="58"/>
    </location>
</feature>
<protein>
    <recommendedName>
        <fullName evidence="5">Secreted protein</fullName>
    </recommendedName>
</protein>
<feature type="signal peptide" evidence="2">
    <location>
        <begin position="1"/>
        <end position="21"/>
    </location>
</feature>
<evidence type="ECO:0000313" key="3">
    <source>
        <dbReference type="EMBL" id="VVP68637.1"/>
    </source>
</evidence>
<sequence length="65" mass="7020" precursor="true">MKNLVIVGSLLCTVFSGLSFAEGGSDRLIERANARSQALAAQNERIQNDKRNTAERAESIPVKSS</sequence>
<dbReference type="Proteomes" id="UP000326611">
    <property type="component" value="Unassembled WGS sequence"/>
</dbReference>
<name>A0A5E7R5F4_PSEFL</name>
<feature type="region of interest" description="Disordered" evidence="1">
    <location>
        <begin position="40"/>
        <end position="65"/>
    </location>
</feature>
<evidence type="ECO:0000256" key="2">
    <source>
        <dbReference type="SAM" id="SignalP"/>
    </source>
</evidence>
<reference evidence="3 4" key="1">
    <citation type="submission" date="2019-09" db="EMBL/GenBank/DDBJ databases">
        <authorList>
            <person name="Chandra G."/>
            <person name="Truman W A."/>
        </authorList>
    </citation>
    <scope>NUCLEOTIDE SEQUENCE [LARGE SCALE GENOMIC DNA]</scope>
    <source>
        <strain evidence="3">PS918</strain>
    </source>
</reference>
<dbReference type="EMBL" id="CABVIY010000001">
    <property type="protein sequence ID" value="VVP68637.1"/>
    <property type="molecule type" value="Genomic_DNA"/>
</dbReference>
<dbReference type="RefSeq" id="WP_150768947.1">
    <property type="nucleotide sequence ID" value="NZ_CABVIY010000001.1"/>
</dbReference>
<dbReference type="OrthoDB" id="7027933at2"/>
<evidence type="ECO:0000256" key="1">
    <source>
        <dbReference type="SAM" id="MobiDB-lite"/>
    </source>
</evidence>